<evidence type="ECO:0000256" key="1">
    <source>
        <dbReference type="PIRNR" id="PIRNR009451"/>
    </source>
</evidence>
<protein>
    <recommendedName>
        <fullName evidence="1">Citrate lyase alpha chain</fullName>
        <shortName evidence="1">Citrase alpha chain</shortName>
        <ecNumber evidence="1">2.8.3.10</ecNumber>
        <ecNumber evidence="1">4.1.3.6</ecNumber>
    </recommendedName>
    <alternativeName>
        <fullName evidence="1">Citrate (pro-3S)-lyase alpha chain</fullName>
    </alternativeName>
    <alternativeName>
        <fullName evidence="1">Citrate CoA-transferase subunit</fullName>
    </alternativeName>
</protein>
<keyword evidence="3" id="KW-1185">Reference proteome</keyword>
<reference evidence="2 3" key="1">
    <citation type="submission" date="2020-04" db="EMBL/GenBank/DDBJ databases">
        <authorList>
            <person name="Zheng R.K."/>
            <person name="Sun C.M."/>
        </authorList>
    </citation>
    <scope>NUCLEOTIDE SEQUENCE [LARGE SCALE GENOMIC DNA]</scope>
    <source>
        <strain evidence="3">zrk29</strain>
    </source>
</reference>
<name>A0A7L6N4X3_9MOLU</name>
<dbReference type="GO" id="GO:0008815">
    <property type="term" value="F:citrate (pro-3S)-lyase activity"/>
    <property type="evidence" value="ECO:0007669"/>
    <property type="project" value="UniProtKB-UniRule"/>
</dbReference>
<keyword evidence="1" id="KW-0808">Transferase</keyword>
<dbReference type="KEGG" id="tbk:HF295_06635"/>
<dbReference type="PANTHER" id="PTHR40596:SF1">
    <property type="entry name" value="CITRATE LYASE ALPHA CHAIN"/>
    <property type="match status" value="1"/>
</dbReference>
<dbReference type="SUPFAM" id="SSF100950">
    <property type="entry name" value="NagB/RpiA/CoA transferase-like"/>
    <property type="match status" value="2"/>
</dbReference>
<dbReference type="GO" id="GO:0009346">
    <property type="term" value="C:ATP-independent citrate lyase complex"/>
    <property type="evidence" value="ECO:0007669"/>
    <property type="project" value="UniProtKB-UniRule"/>
</dbReference>
<accession>A0A7L6N4X3</accession>
<dbReference type="InterPro" id="IPR037171">
    <property type="entry name" value="NagB/RpiA_transferase-like"/>
</dbReference>
<dbReference type="PANTHER" id="PTHR40596">
    <property type="entry name" value="CITRATE LYASE ALPHA CHAIN"/>
    <property type="match status" value="1"/>
</dbReference>
<gene>
    <name evidence="2" type="ORF">HF295_06635</name>
</gene>
<comment type="subcellular location">
    <subcellularLocation>
        <location evidence="1">Cytoplasm</location>
    </subcellularLocation>
</comment>
<keyword evidence="1" id="KW-0963">Cytoplasm</keyword>
<dbReference type="AlphaFoldDB" id="A0A7L6N4X3"/>
<dbReference type="EC" id="4.1.3.6" evidence="1"/>
<dbReference type="GO" id="GO:0008814">
    <property type="term" value="F:citrate CoA-transferase activity"/>
    <property type="evidence" value="ECO:0007669"/>
    <property type="project" value="UniProtKB-UniRule"/>
</dbReference>
<evidence type="ECO:0000313" key="3">
    <source>
        <dbReference type="Proteomes" id="UP000512167"/>
    </source>
</evidence>
<dbReference type="EMBL" id="CP051151">
    <property type="protein sequence ID" value="QLY40542.1"/>
    <property type="molecule type" value="Genomic_DNA"/>
</dbReference>
<dbReference type="GO" id="GO:0005737">
    <property type="term" value="C:cytoplasm"/>
    <property type="evidence" value="ECO:0007669"/>
    <property type="project" value="UniProtKB-SubCell"/>
</dbReference>
<sequence>MLNGVNREIPDDLKVFVSSSDYKNHSRKLIEKKQKHSKVQFFDSYEHVFDFFNISNGSTLSFHHHLRNGDKVLQNVSKVVKERDLKNLHYAPSSIFPSYTEMVDLIINKNITNIHTNYLNGDVAKIISQGYLDGQIIMNTHGGRARLIESGDLIIDVAFIACPTVDKRGNGYGAIGPNACGTLGYIIPDLEYAKKVVLVTDNLVDSLETFQLDGSYVDGVLVVDSIGDAGGIVSGTTQITKDPIGLKIAKDTSILLDKLNLIKDGFSMQTGAGKTSLAVVSQVEKIMREKNIKGSFASGGITKAYVDMLEAGLFENLYDVQCFDLEAVKSFNRNKNHLAMSSSKYGNPYEKDIIADKLDFVILGATEIDLNFNVNVTTDSMGYIIGGSGGHSDIAKGADVTIVISPLVKSRIPIVREEVFTVTTPGEDVDIFVTERGIAVNPKRIDLLEKLKDSKINILTMEELLNKTYEMIGVPSKVKKGEKIIGHVEYRDGTVIDLLRKVHDDYIR</sequence>
<organism evidence="2 3">
    <name type="scientific">Hujiaoplasma nucleasis</name>
    <dbReference type="NCBI Taxonomy" id="2725268"/>
    <lineage>
        <taxon>Bacteria</taxon>
        <taxon>Bacillati</taxon>
        <taxon>Mycoplasmatota</taxon>
        <taxon>Mollicutes</taxon>
        <taxon>Candidatus Izemoplasmatales</taxon>
        <taxon>Hujiaoplasmataceae</taxon>
        <taxon>Hujiaoplasma</taxon>
    </lineage>
</organism>
<dbReference type="EC" id="2.8.3.10" evidence="1"/>
<dbReference type="GO" id="GO:0006084">
    <property type="term" value="P:acetyl-CoA metabolic process"/>
    <property type="evidence" value="ECO:0007669"/>
    <property type="project" value="UniProtKB-UniRule"/>
</dbReference>
<keyword evidence="1 2" id="KW-0456">Lyase</keyword>
<dbReference type="PIRSF" id="PIRSF009451">
    <property type="entry name" value="Citrt_lyas_alpha"/>
    <property type="match status" value="1"/>
</dbReference>
<dbReference type="Pfam" id="PF04223">
    <property type="entry name" value="CitF"/>
    <property type="match status" value="1"/>
</dbReference>
<comment type="catalytic activity">
    <reaction evidence="1">
        <text>citrate = oxaloacetate + acetate</text>
        <dbReference type="Rhea" id="RHEA:10760"/>
        <dbReference type="ChEBI" id="CHEBI:16452"/>
        <dbReference type="ChEBI" id="CHEBI:16947"/>
        <dbReference type="ChEBI" id="CHEBI:30089"/>
        <dbReference type="EC" id="4.1.3.6"/>
    </reaction>
</comment>
<dbReference type="InterPro" id="IPR006472">
    <property type="entry name" value="Citrate_lyase_asu"/>
</dbReference>
<dbReference type="Proteomes" id="UP000512167">
    <property type="component" value="Chromosome"/>
</dbReference>
<dbReference type="RefSeq" id="WP_312031385.1">
    <property type="nucleotide sequence ID" value="NZ_CP051151.1"/>
</dbReference>
<comment type="catalytic activity">
    <reaction evidence="1">
        <text>citrate + acetyl-CoA = (3S)-citryl-CoA + acetate</text>
        <dbReference type="Rhea" id="RHEA:19405"/>
        <dbReference type="ChEBI" id="CHEBI:16947"/>
        <dbReference type="ChEBI" id="CHEBI:30089"/>
        <dbReference type="ChEBI" id="CHEBI:57288"/>
        <dbReference type="ChEBI" id="CHEBI:57321"/>
        <dbReference type="EC" id="2.8.3.10"/>
    </reaction>
</comment>
<proteinExistence type="predicted"/>
<dbReference type="Gene3D" id="3.40.1080.10">
    <property type="entry name" value="Glutaconate Coenzyme A-transferase"/>
    <property type="match status" value="2"/>
</dbReference>
<evidence type="ECO:0000313" key="2">
    <source>
        <dbReference type="EMBL" id="QLY40542.1"/>
    </source>
</evidence>